<evidence type="ECO:0000313" key="3">
    <source>
        <dbReference type="Proteomes" id="UP000824109"/>
    </source>
</evidence>
<evidence type="ECO:0000313" key="2">
    <source>
        <dbReference type="EMBL" id="HIU56325.1"/>
    </source>
</evidence>
<dbReference type="PANTHER" id="PTHR41771">
    <property type="entry name" value="MEMBRANE PROTEIN-RELATED"/>
    <property type="match status" value="1"/>
</dbReference>
<protein>
    <submittedName>
        <fullName evidence="2">YibE/F family protein</fullName>
    </submittedName>
</protein>
<gene>
    <name evidence="2" type="ORF">IAA61_00765</name>
</gene>
<feature type="transmembrane region" description="Helical" evidence="1">
    <location>
        <begin position="258"/>
        <end position="286"/>
    </location>
</feature>
<keyword evidence="1" id="KW-0472">Membrane</keyword>
<comment type="caution">
    <text evidence="2">The sequence shown here is derived from an EMBL/GenBank/DDBJ whole genome shotgun (WGS) entry which is preliminary data.</text>
</comment>
<dbReference type="Pfam" id="PF07907">
    <property type="entry name" value="YibE_F"/>
    <property type="match status" value="1"/>
</dbReference>
<dbReference type="Proteomes" id="UP000824109">
    <property type="component" value="Unassembled WGS sequence"/>
</dbReference>
<feature type="transmembrane region" description="Helical" evidence="1">
    <location>
        <begin position="307"/>
        <end position="334"/>
    </location>
</feature>
<accession>A0A9D1M9Z8</accession>
<feature type="transmembrane region" description="Helical" evidence="1">
    <location>
        <begin position="354"/>
        <end position="374"/>
    </location>
</feature>
<feature type="transmembrane region" description="Helical" evidence="1">
    <location>
        <begin position="209"/>
        <end position="231"/>
    </location>
</feature>
<dbReference type="InterPro" id="IPR012507">
    <property type="entry name" value="YibE_F"/>
</dbReference>
<dbReference type="AlphaFoldDB" id="A0A9D1M9Z8"/>
<feature type="transmembrane region" description="Helical" evidence="1">
    <location>
        <begin position="133"/>
        <end position="151"/>
    </location>
</feature>
<feature type="transmembrane region" description="Helical" evidence="1">
    <location>
        <begin position="12"/>
        <end position="31"/>
    </location>
</feature>
<keyword evidence="1" id="KW-0812">Transmembrane</keyword>
<keyword evidence="1" id="KW-1133">Transmembrane helix</keyword>
<organism evidence="2 3">
    <name type="scientific">Candidatus Ornithomonoglobus merdipullorum</name>
    <dbReference type="NCBI Taxonomy" id="2840895"/>
    <lineage>
        <taxon>Bacteria</taxon>
        <taxon>Bacillati</taxon>
        <taxon>Bacillota</taxon>
        <taxon>Clostridia</taxon>
        <taxon>Candidatus Ornithomonoglobus</taxon>
    </lineage>
</organism>
<proteinExistence type="predicted"/>
<sequence>MVFIKDKKGFLLRCVPCAVIVLGLIFLGLWLGRPTGEVATAASRLVYVPARVETVISDNAEADNEHYEGQRLGDQELEIRILSGEHKGEILPLTNYMGALFNVDVREGDRIVVRLQTEDDGSYYASMYNYDRGMVVGLMLLLFAAVLIALGGKKGARALAGLVITLACIWFLLIPGLIRGIPALPYTVLLVAVVAAACLILLNGFSAKTFCSAAGCIAGVAAAALTAWIVGKLAPIDGFNMEEAEDMLLHGTELGLRIRGLLVCGVLVSSLGAVMDVAMSIASAIWELRESSDRLTVKELFRSGMQIGRDAMGTMANTLILAFAGSSLNMLIMAQIYDIPLMQLVNTDSICIEVIQSIAGSLGILLTVPLTAAASARYMKRKSSAENT</sequence>
<dbReference type="EMBL" id="DVNB01000010">
    <property type="protein sequence ID" value="HIU56325.1"/>
    <property type="molecule type" value="Genomic_DNA"/>
</dbReference>
<reference evidence="2" key="2">
    <citation type="journal article" date="2021" name="PeerJ">
        <title>Extensive microbial diversity within the chicken gut microbiome revealed by metagenomics and culture.</title>
        <authorList>
            <person name="Gilroy R."/>
            <person name="Ravi A."/>
            <person name="Getino M."/>
            <person name="Pursley I."/>
            <person name="Horton D.L."/>
            <person name="Alikhan N.F."/>
            <person name="Baker D."/>
            <person name="Gharbi K."/>
            <person name="Hall N."/>
            <person name="Watson M."/>
            <person name="Adriaenssens E.M."/>
            <person name="Foster-Nyarko E."/>
            <person name="Jarju S."/>
            <person name="Secka A."/>
            <person name="Antonio M."/>
            <person name="Oren A."/>
            <person name="Chaudhuri R.R."/>
            <person name="La Ragione R."/>
            <person name="Hildebrand F."/>
            <person name="Pallen M.J."/>
        </authorList>
    </citation>
    <scope>NUCLEOTIDE SEQUENCE</scope>
    <source>
        <strain evidence="2">USAMLcec3-3695</strain>
    </source>
</reference>
<name>A0A9D1M9Z8_9FIRM</name>
<dbReference type="PANTHER" id="PTHR41771:SF1">
    <property type="entry name" value="MEMBRANE PROTEIN"/>
    <property type="match status" value="1"/>
</dbReference>
<feature type="transmembrane region" description="Helical" evidence="1">
    <location>
        <begin position="158"/>
        <end position="178"/>
    </location>
</feature>
<reference evidence="2" key="1">
    <citation type="submission" date="2020-10" db="EMBL/GenBank/DDBJ databases">
        <authorList>
            <person name="Gilroy R."/>
        </authorList>
    </citation>
    <scope>NUCLEOTIDE SEQUENCE</scope>
    <source>
        <strain evidence="2">USAMLcec3-3695</strain>
    </source>
</reference>
<feature type="transmembrane region" description="Helical" evidence="1">
    <location>
        <begin position="184"/>
        <end position="202"/>
    </location>
</feature>
<evidence type="ECO:0000256" key="1">
    <source>
        <dbReference type="SAM" id="Phobius"/>
    </source>
</evidence>